<dbReference type="RefSeq" id="WP_072578750.1">
    <property type="nucleotide sequence ID" value="NZ_CP016020.1"/>
</dbReference>
<evidence type="ECO:0000313" key="2">
    <source>
        <dbReference type="EMBL" id="APH03957.1"/>
    </source>
</evidence>
<feature type="transmembrane region" description="Helical" evidence="1">
    <location>
        <begin position="163"/>
        <end position="181"/>
    </location>
</feature>
<dbReference type="GO" id="GO:0005886">
    <property type="term" value="C:plasma membrane"/>
    <property type="evidence" value="ECO:0007669"/>
    <property type="project" value="InterPro"/>
</dbReference>
<dbReference type="Pfam" id="PF09515">
    <property type="entry name" value="Thia_YuaJ"/>
    <property type="match status" value="1"/>
</dbReference>
<dbReference type="GO" id="GO:0015234">
    <property type="term" value="F:thiamine transmembrane transporter activity"/>
    <property type="evidence" value="ECO:0007669"/>
    <property type="project" value="InterPro"/>
</dbReference>
<keyword evidence="3" id="KW-1185">Reference proteome</keyword>
<gene>
    <name evidence="2" type="ORF">A9C19_03815</name>
</gene>
<dbReference type="Gene3D" id="1.10.1760.20">
    <property type="match status" value="1"/>
</dbReference>
<keyword evidence="1" id="KW-0812">Transmembrane</keyword>
<keyword evidence="1" id="KW-1133">Transmembrane helix</keyword>
<sequence>MQSNRRLLFLVEVAILSALALLLDFSSSFILKLPQGGSVSIGMIPIFIMSYRWGLKGGLSTGFLLGLLQAILTPQIFHPVQGFIDYYLAFTVVGFSGLLFKPVKNSLLANKKNRAMIYISLGIILGGLLRLVMHVISGVFFFASFAPEGTPVLLYSISYNASYMIPTIIISAIIVNILLIASPRLINKK</sequence>
<dbReference type="KEGG" id="bwh:A9C19_03815"/>
<evidence type="ECO:0000313" key="3">
    <source>
        <dbReference type="Proteomes" id="UP000181936"/>
    </source>
</evidence>
<organism evidence="2 3">
    <name type="scientific">Bacillus weihaiensis</name>
    <dbReference type="NCBI Taxonomy" id="1547283"/>
    <lineage>
        <taxon>Bacteria</taxon>
        <taxon>Bacillati</taxon>
        <taxon>Bacillota</taxon>
        <taxon>Bacilli</taxon>
        <taxon>Bacillales</taxon>
        <taxon>Bacillaceae</taxon>
        <taxon>Bacillus</taxon>
    </lineage>
</organism>
<dbReference type="AlphaFoldDB" id="A0A1L3MNN2"/>
<dbReference type="Proteomes" id="UP000181936">
    <property type="component" value="Chromosome"/>
</dbReference>
<feature type="transmembrane region" description="Helical" evidence="1">
    <location>
        <begin position="37"/>
        <end position="55"/>
    </location>
</feature>
<accession>A0A1L3MNN2</accession>
<keyword evidence="1" id="KW-0472">Membrane</keyword>
<dbReference type="InterPro" id="IPR012651">
    <property type="entry name" value="Thia_Transptr_ThiT"/>
</dbReference>
<feature type="transmembrane region" description="Helical" evidence="1">
    <location>
        <begin position="62"/>
        <end position="80"/>
    </location>
</feature>
<feature type="transmembrane region" description="Helical" evidence="1">
    <location>
        <begin position="7"/>
        <end position="31"/>
    </location>
</feature>
<feature type="transmembrane region" description="Helical" evidence="1">
    <location>
        <begin position="115"/>
        <end position="143"/>
    </location>
</feature>
<evidence type="ECO:0000256" key="1">
    <source>
        <dbReference type="SAM" id="Phobius"/>
    </source>
</evidence>
<dbReference type="EMBL" id="CP016020">
    <property type="protein sequence ID" value="APH03957.1"/>
    <property type="molecule type" value="Genomic_DNA"/>
</dbReference>
<feature type="transmembrane region" description="Helical" evidence="1">
    <location>
        <begin position="86"/>
        <end position="103"/>
    </location>
</feature>
<name>A0A1L3MNN2_9BACI</name>
<dbReference type="NCBIfam" id="TIGR02357">
    <property type="entry name" value="ECF_ThiT_YuaJ"/>
    <property type="match status" value="1"/>
</dbReference>
<reference evidence="2 3" key="1">
    <citation type="journal article" date="2016" name="Sci. Rep.">
        <title>Complete genome sequence and transcriptomic analysis of a novel marine strain Bacillus weihaiensis reveals the mechanism of brown algae degradation.</title>
        <authorList>
            <person name="Zhu Y."/>
            <person name="Chen P."/>
            <person name="Bao Y."/>
            <person name="Men Y."/>
            <person name="Zeng Y."/>
            <person name="Yang J."/>
            <person name="Sun J."/>
            <person name="Sun Y."/>
        </authorList>
    </citation>
    <scope>NUCLEOTIDE SEQUENCE [LARGE SCALE GENOMIC DNA]</scope>
    <source>
        <strain evidence="2 3">Alg07</strain>
    </source>
</reference>
<protein>
    <submittedName>
        <fullName evidence="2">Energy-coupled thiamine transporter ThiT</fullName>
    </submittedName>
</protein>
<dbReference type="OrthoDB" id="9795813at2"/>
<proteinExistence type="predicted"/>
<dbReference type="STRING" id="1547283.A9C19_03815"/>